<name>A0ABT4VEP7_9HELI</name>
<accession>A0ABT4VEP7</accession>
<reference evidence="1 2" key="1">
    <citation type="submission" date="2023-01" db="EMBL/GenBank/DDBJ databases">
        <title>Description of Helicobacter ibis sp. nov. isolated from faecal droppings of black-faced ibis (Theristicus melanopis).</title>
        <authorList>
            <person name="Lopez-Cantillo M."/>
            <person name="Vidal-Veuthey B."/>
            <person name="Mella A."/>
            <person name="De La Haba R."/>
            <person name="Collado L."/>
        </authorList>
    </citation>
    <scope>NUCLEOTIDE SEQUENCE [LARGE SCALE GENOMIC DNA]</scope>
    <source>
        <strain evidence="1 2">A82</strain>
    </source>
</reference>
<organism evidence="1 2">
    <name type="scientific">Helicobacter ibis</name>
    <dbReference type="NCBI Taxonomy" id="2962633"/>
    <lineage>
        <taxon>Bacteria</taxon>
        <taxon>Pseudomonadati</taxon>
        <taxon>Campylobacterota</taxon>
        <taxon>Epsilonproteobacteria</taxon>
        <taxon>Campylobacterales</taxon>
        <taxon>Helicobacteraceae</taxon>
        <taxon>Helicobacter</taxon>
    </lineage>
</organism>
<dbReference type="Proteomes" id="UP001210261">
    <property type="component" value="Unassembled WGS sequence"/>
</dbReference>
<dbReference type="RefSeq" id="WP_271021370.1">
    <property type="nucleotide sequence ID" value="NZ_JAQHXR010000002.1"/>
</dbReference>
<sequence length="117" mass="13655">MKQITKEDIKNYKITSDDLRFISKYFSIIHHSKGRIRLRVSLSLKGAISDSQINIDSILETIKSIPAILEFKFNKLIGSITILYDNNILHSNFWDEWINGENLEKIADIINEFKKEI</sequence>
<keyword evidence="2" id="KW-1185">Reference proteome</keyword>
<gene>
    <name evidence="1" type="ORF">PF021_05205</name>
</gene>
<comment type="caution">
    <text evidence="1">The sequence shown here is derived from an EMBL/GenBank/DDBJ whole genome shotgun (WGS) entry which is preliminary data.</text>
</comment>
<dbReference type="Pfam" id="PF19991">
    <property type="entry name" value="HMA_2"/>
    <property type="match status" value="1"/>
</dbReference>
<evidence type="ECO:0000313" key="1">
    <source>
        <dbReference type="EMBL" id="MDA3969072.1"/>
    </source>
</evidence>
<evidence type="ECO:0000313" key="2">
    <source>
        <dbReference type="Proteomes" id="UP001210261"/>
    </source>
</evidence>
<dbReference type="EMBL" id="JAQHXR010000002">
    <property type="protein sequence ID" value="MDA3969072.1"/>
    <property type="molecule type" value="Genomic_DNA"/>
</dbReference>
<protein>
    <submittedName>
        <fullName evidence="1">Uncharacterized protein</fullName>
    </submittedName>
</protein>
<proteinExistence type="predicted"/>